<dbReference type="Pfam" id="PF00756">
    <property type="entry name" value="Esterase"/>
    <property type="match status" value="1"/>
</dbReference>
<dbReference type="AlphaFoldDB" id="A0A4U1B223"/>
<organism evidence="1 2">
    <name type="scientific">Thalassotalea mangrovi</name>
    <dbReference type="NCBI Taxonomy" id="2572245"/>
    <lineage>
        <taxon>Bacteria</taxon>
        <taxon>Pseudomonadati</taxon>
        <taxon>Pseudomonadota</taxon>
        <taxon>Gammaproteobacteria</taxon>
        <taxon>Alteromonadales</taxon>
        <taxon>Colwelliaceae</taxon>
        <taxon>Thalassotalea</taxon>
    </lineage>
</organism>
<evidence type="ECO:0000313" key="2">
    <source>
        <dbReference type="Proteomes" id="UP000307999"/>
    </source>
</evidence>
<comment type="caution">
    <text evidence="1">The sequence shown here is derived from an EMBL/GenBank/DDBJ whole genome shotgun (WGS) entry which is preliminary data.</text>
</comment>
<keyword evidence="2" id="KW-1185">Reference proteome</keyword>
<dbReference type="RefSeq" id="WP_136736996.1">
    <property type="nucleotide sequence ID" value="NZ_SWDB01000037.1"/>
</dbReference>
<dbReference type="Gene3D" id="3.40.50.1820">
    <property type="entry name" value="alpha/beta hydrolase"/>
    <property type="match status" value="1"/>
</dbReference>
<reference evidence="1 2" key="1">
    <citation type="submission" date="2019-04" db="EMBL/GenBank/DDBJ databases">
        <title>Thalassotalea guangxiensis sp. nov., isolated from sediment of the coastal wetland.</title>
        <authorList>
            <person name="Zheng S."/>
            <person name="Zhang D."/>
        </authorList>
    </citation>
    <scope>NUCLEOTIDE SEQUENCE [LARGE SCALE GENOMIC DNA]</scope>
    <source>
        <strain evidence="1 2">ZS-4</strain>
    </source>
</reference>
<gene>
    <name evidence="1" type="ORF">E8M12_14550</name>
</gene>
<protein>
    <submittedName>
        <fullName evidence="1">Alpha/beta hydrolase</fullName>
    </submittedName>
</protein>
<dbReference type="SUPFAM" id="SSF53474">
    <property type="entry name" value="alpha/beta-Hydrolases"/>
    <property type="match status" value="1"/>
</dbReference>
<dbReference type="OrthoDB" id="9784036at2"/>
<name>A0A4U1B223_9GAMM</name>
<dbReference type="Proteomes" id="UP000307999">
    <property type="component" value="Unassembled WGS sequence"/>
</dbReference>
<dbReference type="InterPro" id="IPR050583">
    <property type="entry name" value="Mycobacterial_A85_antigen"/>
</dbReference>
<dbReference type="InterPro" id="IPR029058">
    <property type="entry name" value="AB_hydrolase_fold"/>
</dbReference>
<dbReference type="GO" id="GO:0016787">
    <property type="term" value="F:hydrolase activity"/>
    <property type="evidence" value="ECO:0007669"/>
    <property type="project" value="UniProtKB-KW"/>
</dbReference>
<proteinExistence type="predicted"/>
<dbReference type="PANTHER" id="PTHR48098">
    <property type="entry name" value="ENTEROCHELIN ESTERASE-RELATED"/>
    <property type="match status" value="1"/>
</dbReference>
<keyword evidence="1" id="KW-0378">Hydrolase</keyword>
<dbReference type="PANTHER" id="PTHR48098:SF6">
    <property type="entry name" value="FERRI-BACILLIBACTIN ESTERASE BESA"/>
    <property type="match status" value="1"/>
</dbReference>
<dbReference type="InterPro" id="IPR000801">
    <property type="entry name" value="Esterase-like"/>
</dbReference>
<dbReference type="EMBL" id="SWDB01000037">
    <property type="protein sequence ID" value="TKB43518.1"/>
    <property type="molecule type" value="Genomic_DNA"/>
</dbReference>
<sequence>MTFKKATSVAFFIEKFKGSELLKINNSDPLDLLVQLRCYKPMKINMLLSMNLKTPLLALLVWLSLISPFSLVTAAPANVVIEQNAVTLPSLDRSRTIRVYLPPSYHQSDKRYPVLYMHDAQNLFDDKTSYAGEWGIDESLDNLAKTTGFEAIVVGIDNHPEYRLNEYSPWTHEKYGVGEGKKFVADLVSTLKPYIDQHYRTNSDKANTAIFGSSLGAFISHYALLAYPETFSRAGLFSPSYWYSDKVWTFTEKHAAKINNSQVYLLVGGQEGESMVPDMMKMAELLRTSLPDSSTVQAKVVKAGKHNEGFWRSEFAEAIIWLYGLETDSKISGD</sequence>
<accession>A0A4U1B223</accession>
<evidence type="ECO:0000313" key="1">
    <source>
        <dbReference type="EMBL" id="TKB43518.1"/>
    </source>
</evidence>